<feature type="region of interest" description="Disordered" evidence="1">
    <location>
        <begin position="23"/>
        <end position="54"/>
    </location>
</feature>
<dbReference type="GO" id="GO:0016829">
    <property type="term" value="F:lyase activity"/>
    <property type="evidence" value="ECO:0007669"/>
    <property type="project" value="UniProtKB-KW"/>
</dbReference>
<dbReference type="EMBL" id="CP036433">
    <property type="protein sequence ID" value="QDU97984.1"/>
    <property type="molecule type" value="Genomic_DNA"/>
</dbReference>
<accession>A0A518E1N5</accession>
<dbReference type="InterPro" id="IPR016024">
    <property type="entry name" value="ARM-type_fold"/>
</dbReference>
<dbReference type="Gene3D" id="1.25.10.10">
    <property type="entry name" value="Leucine-rich Repeat Variant"/>
    <property type="match status" value="9"/>
</dbReference>
<dbReference type="Proteomes" id="UP000317648">
    <property type="component" value="Chromosome"/>
</dbReference>
<sequence precursor="true">MSRNWLYVLAALCSVAMVSRPSTAQEPAPVSEASAEKGFATPSGEPDLEGPIDPQTSQILENYYREENAPLVLGLLKHRNPTVRIKAATCVRYNDDLQPKAVAPLSALLRDPTPAVRMAAVEALGSLGEHTLPALPALTAALDDPAEDVAHQAAYGIGNLGEKALPALPALLNKLDNEEIRDHVIRAIGLIGLPAKEAAPKILPYLYKNDSYNSSAGEALARLGVWEPQLKYLGGYRNSTIYNNLRYLRPTNDTVVDVLIKGLKEESKYTRDSAISSLGEAHPTTEKIVSALASMLESTEPYDRRNAAVAMKNLDPLLKSAAPPLLKAAADEDEGVRDQALEALAKFSFTDKPFLVSVLTAFVDADGNTWNLHHSVGEAANDVFPILVEVIQDPKSDLKARVVAVEWLQHFDGDFDDKVNEVTFAILDQPDAPAPLQAFAAGVVYSNYEQHLRLVDAIVLGLKQTDMPRARRFAARYAERTQSAAVDPWLIAALADEDPTVVEAVASVIGSKKLVAALPALTRIAAQNEHEAHVDAISALGQLEAAAAPAVPTLMGALKYDSWSGPSAAATALGKIVPLSEIDAKPIVKELTAMLDDENNSTRVAAAETIAKMPAEAALLGLDRLITELDGENAYYVGSIAEAIGAIGPPANKAAPKMIALLEQSLTDKNKSSMQAALLKALPAVKADAAAAAPLIASLLTQESEYDRRRVLISLGQFGPAATGQVAAVSKLLEASSSDERAVAAETLGLFASRDALPALVKLAEEDPDEDVRETGLKAVLAIDPKHAVIEKLLIAGLAEPYSHSWNMVREMKDKGIPLLTVAMKSEDAKIREGAMQLLNYLTNPKAKAAAFQVALEDKDPDVQFQGAYGLLQLRLYSDKILPVLLAAFVADEENDREYELQNSLRQLGAPALRGLGKLAADENEKVEVRIKALRLVDDFYEHQGVIAPVLRQLVANPNAEIAGWAAVVLTQIDTDTRLSEPVFQAAQNVDSPELRATAIGRLSSYNTEENDPRLERAKQVLLAALSDEDESVSQQAAYQISNFELTALDEQRLIPMLSNKKTHVAVLNLLSSMSPPPAAAAPLLLASLSSDDENERELATRALSRFGAEIAGPVSALAADKKADRTTRIAAMECMSEIESPPRETLRPLAQMCLHEKGDLRTRAAITLAHQGVAHSQVFKALIEARPGDDWSLRYGIRNAWSRLEEKAAPAVPMVLAQLKAANPGEDKRAVIEILQSIGKDSPAAANAVVQTMIDEADENSQHYAYYVSSFGKLALPQLTAALASDQPPVVLSVLSTLNEMGDDAASALPKVTPLLDSKNEEIALAAAIAVASIGDDPKVALPVLLRHLDTESYAVFQSLSSLGEDAAPAVDQLIALLDNENVADSAMMVLGSIGPAAAKAAPRLVELMETSNDWESPVRVLTQIEQGGAAVPALVAMLDNPLRFESAIGMLSSMGEEGQAAVPKLTALLDNEDYQTRAIEGLARLGKVDPPVVARLLRLLDETTEEETQIAVINALAYAEDFPLEKMIALAKEGPERVRAAALMSFEDSTPIGALPTIIAIARENSRVSGIALRLIGSYGENVTDEGVQAIIAALDKPDMICAAAGALERLGPAAKAAIAKLRELLAKEEDDQRCHAYIDALAAIGPAAAEAAPELERFLKHKNESIRESAERAMWSIAPDRARELGLENADDE</sequence>
<proteinExistence type="predicted"/>
<protein>
    <submittedName>
        <fullName evidence="3">Putative lyase</fullName>
    </submittedName>
</protein>
<dbReference type="SMART" id="SM00567">
    <property type="entry name" value="EZ_HEAT"/>
    <property type="match status" value="17"/>
</dbReference>
<dbReference type="OrthoDB" id="291116at2"/>
<evidence type="ECO:0000313" key="3">
    <source>
        <dbReference type="EMBL" id="QDU97984.1"/>
    </source>
</evidence>
<dbReference type="RefSeq" id="WP_145056843.1">
    <property type="nucleotide sequence ID" value="NZ_CP036433.1"/>
</dbReference>
<evidence type="ECO:0000256" key="1">
    <source>
        <dbReference type="SAM" id="MobiDB-lite"/>
    </source>
</evidence>
<dbReference type="GO" id="GO:0016491">
    <property type="term" value="F:oxidoreductase activity"/>
    <property type="evidence" value="ECO:0007669"/>
    <property type="project" value="TreeGrafter"/>
</dbReference>
<keyword evidence="3" id="KW-0456">Lyase</keyword>
<evidence type="ECO:0000256" key="2">
    <source>
        <dbReference type="SAM" id="SignalP"/>
    </source>
</evidence>
<feature type="chain" id="PRO_5021754394" evidence="2">
    <location>
        <begin position="25"/>
        <end position="1696"/>
    </location>
</feature>
<feature type="signal peptide" evidence="2">
    <location>
        <begin position="1"/>
        <end position="24"/>
    </location>
</feature>
<organism evidence="3 4">
    <name type="scientific">Lignipirellula cremea</name>
    <dbReference type="NCBI Taxonomy" id="2528010"/>
    <lineage>
        <taxon>Bacteria</taxon>
        <taxon>Pseudomonadati</taxon>
        <taxon>Planctomycetota</taxon>
        <taxon>Planctomycetia</taxon>
        <taxon>Pirellulales</taxon>
        <taxon>Pirellulaceae</taxon>
        <taxon>Lignipirellula</taxon>
    </lineage>
</organism>
<dbReference type="SUPFAM" id="SSF48371">
    <property type="entry name" value="ARM repeat"/>
    <property type="match status" value="4"/>
</dbReference>
<dbReference type="PANTHER" id="PTHR12697:SF5">
    <property type="entry name" value="DEOXYHYPUSINE HYDROXYLASE"/>
    <property type="match status" value="1"/>
</dbReference>
<name>A0A518E1N5_9BACT</name>
<dbReference type="InterPro" id="IPR011989">
    <property type="entry name" value="ARM-like"/>
</dbReference>
<dbReference type="PANTHER" id="PTHR12697">
    <property type="entry name" value="PBS LYASE HEAT-LIKE PROTEIN"/>
    <property type="match status" value="1"/>
</dbReference>
<keyword evidence="2" id="KW-0732">Signal</keyword>
<dbReference type="KEGG" id="lcre:Pla8534_58430"/>
<reference evidence="3 4" key="1">
    <citation type="submission" date="2019-02" db="EMBL/GenBank/DDBJ databases">
        <title>Deep-cultivation of Planctomycetes and their phenomic and genomic characterization uncovers novel biology.</title>
        <authorList>
            <person name="Wiegand S."/>
            <person name="Jogler M."/>
            <person name="Boedeker C."/>
            <person name="Pinto D."/>
            <person name="Vollmers J."/>
            <person name="Rivas-Marin E."/>
            <person name="Kohn T."/>
            <person name="Peeters S.H."/>
            <person name="Heuer A."/>
            <person name="Rast P."/>
            <person name="Oberbeckmann S."/>
            <person name="Bunk B."/>
            <person name="Jeske O."/>
            <person name="Meyerdierks A."/>
            <person name="Storesund J.E."/>
            <person name="Kallscheuer N."/>
            <person name="Luecker S."/>
            <person name="Lage O.M."/>
            <person name="Pohl T."/>
            <person name="Merkel B.J."/>
            <person name="Hornburger P."/>
            <person name="Mueller R.-W."/>
            <person name="Bruemmer F."/>
            <person name="Labrenz M."/>
            <person name="Spormann A.M."/>
            <person name="Op den Camp H."/>
            <person name="Overmann J."/>
            <person name="Amann R."/>
            <person name="Jetten M.S.M."/>
            <person name="Mascher T."/>
            <person name="Medema M.H."/>
            <person name="Devos D.P."/>
            <person name="Kaster A.-K."/>
            <person name="Ovreas L."/>
            <person name="Rohde M."/>
            <person name="Galperin M.Y."/>
            <person name="Jogler C."/>
        </authorList>
    </citation>
    <scope>NUCLEOTIDE SEQUENCE [LARGE SCALE GENOMIC DNA]</scope>
    <source>
        <strain evidence="3 4">Pla85_3_4</strain>
    </source>
</reference>
<evidence type="ECO:0000313" key="4">
    <source>
        <dbReference type="Proteomes" id="UP000317648"/>
    </source>
</evidence>
<gene>
    <name evidence="3" type="ORF">Pla8534_58430</name>
</gene>
<dbReference type="InterPro" id="IPR004155">
    <property type="entry name" value="PBS_lyase_HEAT"/>
</dbReference>
<dbReference type="Pfam" id="PF13646">
    <property type="entry name" value="HEAT_2"/>
    <property type="match status" value="3"/>
</dbReference>
<keyword evidence="4" id="KW-1185">Reference proteome</keyword>